<sequence>MEEENNTKKIIKNSLRVSSVILSFICINIFLTIMRNEMHNKIPSDYLSFGVKGVLYVLITIPLILFFVSYIITSISNARIKRETFFRLSDYIIFTVSLSIIMNYWFINPPVSMWTGNVLSDLFDISMFFSCLIILYCTGEILARIQKFKQEKKEKKEKIANTLQKENKIEAYYNSEYPIKDIEQDALNRASFAEKIAKSLVKSGEDSLTMGILGNWGSGKSSVYNLIKEKSDKNQVIFIEFKPWYFGENDHDIIRLYLLEFLEGIKKTQGYNPEIGKAIKKYADILSSVSLRGFGTIISFKELIDRFKPGQSTDSLSDLKEEIETLLKDYPKRIVVYIDDIDRLEGSEIRMIFKLVRLVADFPKVTYILALDEEVVQKSLSSVYQFEEKGNLEDAKKYIEKFIQIPIYLPKPDVIDLYSLCKKQLNKIIEENNILDKSYNEIINDLIELKLSLRDVSRYFNLVKFYLPFLKEEVNVRDLLYLILIQVSSPELYQYIYTNKLLFLNDSKFELDDEFKEIPRLNEYKVILCTIFPYASRLFGNAFEGEKVNEKEWEKEKRVCSDKYFNHYFMYSSPRNAITQNELSSFISLIKEKDLNEIQTIYLNLLKEYNAKEVNEKLEHRLSEADEYLEKIFTLLLKSYQEIHNMGENRNAKESIVYLAQIIAGKLDLEDHNFSVEYWENSNILFILKVYKYLQNNYNESNLSNLKLAVKNAYEKNSEVSYFKEFDEFDAKEIFSHWNKFSNQADIKEKVKKWIGTNEEFDEFLNYYFSDIRSEKIVDDKELLIRLFVSSTKYLSDEKLKEYFNQYNSLKTKVEWKQYVEKNRTENIGLFILGKNNLFEFIYKVLKQALNLNIKENSPIVFLNYVSIGVKLIEKYGDNEQKRKIENLLNSIKKYNKAKEEQSNFQYEG</sequence>
<accession>A0A5B9HX90</accession>
<keyword evidence="1" id="KW-0812">Transmembrane</keyword>
<dbReference type="Pfam" id="PF07693">
    <property type="entry name" value="KAP_NTPase"/>
    <property type="match status" value="1"/>
</dbReference>
<dbReference type="InterPro" id="IPR011646">
    <property type="entry name" value="KAP_P-loop"/>
</dbReference>
<reference evidence="3" key="1">
    <citation type="submission" date="2019-08" db="EMBL/GenBank/DDBJ databases">
        <title>Antibiosis Participates in the Biocontrol of Bucillus cereus 0-9 Against Rice Sheath Blight.</title>
        <authorList>
            <person name="Wang G."/>
            <person name="Liu F."/>
        </authorList>
    </citation>
    <scope>NUCLEOTIDE SEQUENCE</scope>
    <source>
        <strain evidence="3">09</strain>
        <plasmid evidence="3">unnamed1</plasmid>
    </source>
</reference>
<feature type="transmembrane region" description="Helical" evidence="1">
    <location>
        <begin position="54"/>
        <end position="73"/>
    </location>
</feature>
<dbReference type="PANTHER" id="PTHR22674">
    <property type="entry name" value="NTPASE, KAP FAMILY P-LOOP DOMAIN-CONTAINING 1"/>
    <property type="match status" value="1"/>
</dbReference>
<evidence type="ECO:0000256" key="1">
    <source>
        <dbReference type="SAM" id="Phobius"/>
    </source>
</evidence>
<gene>
    <name evidence="3" type="ORF">FRY47_28640</name>
</gene>
<feature type="transmembrane region" description="Helical" evidence="1">
    <location>
        <begin position="85"/>
        <end position="107"/>
    </location>
</feature>
<feature type="transmembrane region" description="Helical" evidence="1">
    <location>
        <begin position="15"/>
        <end position="34"/>
    </location>
</feature>
<name>A0A5B9HX90_BACCE</name>
<dbReference type="EMBL" id="CP042875">
    <property type="protein sequence ID" value="QEF20268.1"/>
    <property type="molecule type" value="Genomic_DNA"/>
</dbReference>
<dbReference type="RefSeq" id="WP_168455199.1">
    <property type="nucleotide sequence ID" value="NZ_CP187291.1"/>
</dbReference>
<keyword evidence="1" id="KW-0472">Membrane</keyword>
<evidence type="ECO:0000313" key="3">
    <source>
        <dbReference type="EMBL" id="QEF20268.1"/>
    </source>
</evidence>
<geneLocation type="plasmid" evidence="3">
    <name>unnamed1</name>
</geneLocation>
<keyword evidence="3" id="KW-0614">Plasmid</keyword>
<proteinExistence type="predicted"/>
<organism evidence="3">
    <name type="scientific">Bacillus cereus</name>
    <dbReference type="NCBI Taxonomy" id="1396"/>
    <lineage>
        <taxon>Bacteria</taxon>
        <taxon>Bacillati</taxon>
        <taxon>Bacillota</taxon>
        <taxon>Bacilli</taxon>
        <taxon>Bacillales</taxon>
        <taxon>Bacillaceae</taxon>
        <taxon>Bacillus</taxon>
        <taxon>Bacillus cereus group</taxon>
    </lineage>
</organism>
<dbReference type="PANTHER" id="PTHR22674:SF6">
    <property type="entry name" value="NTPASE KAP FAMILY P-LOOP DOMAIN-CONTAINING PROTEIN 1"/>
    <property type="match status" value="1"/>
</dbReference>
<dbReference type="InterPro" id="IPR052754">
    <property type="entry name" value="NTPase_KAP_P-loop"/>
</dbReference>
<keyword evidence="1" id="KW-1133">Transmembrane helix</keyword>
<evidence type="ECO:0000259" key="2">
    <source>
        <dbReference type="Pfam" id="PF07693"/>
    </source>
</evidence>
<protein>
    <recommendedName>
        <fullName evidence="2">KAP NTPase domain-containing protein</fullName>
    </recommendedName>
</protein>
<feature type="domain" description="KAP NTPase" evidence="2">
    <location>
        <begin position="189"/>
        <end position="464"/>
    </location>
</feature>
<dbReference type="InterPro" id="IPR027417">
    <property type="entry name" value="P-loop_NTPase"/>
</dbReference>
<dbReference type="SUPFAM" id="SSF52540">
    <property type="entry name" value="P-loop containing nucleoside triphosphate hydrolases"/>
    <property type="match status" value="1"/>
</dbReference>
<dbReference type="AlphaFoldDB" id="A0A5B9HX90"/>
<dbReference type="Gene3D" id="3.40.50.300">
    <property type="entry name" value="P-loop containing nucleotide triphosphate hydrolases"/>
    <property type="match status" value="1"/>
</dbReference>